<evidence type="ECO:0000313" key="3">
    <source>
        <dbReference type="Proteomes" id="UP000297747"/>
    </source>
</evidence>
<evidence type="ECO:0000256" key="1">
    <source>
        <dbReference type="SAM" id="SignalP"/>
    </source>
</evidence>
<dbReference type="RefSeq" id="WP_135052816.1">
    <property type="nucleotide sequence ID" value="NZ_CAKOCW010000010.1"/>
</dbReference>
<evidence type="ECO:0000313" key="2">
    <source>
        <dbReference type="EMBL" id="TFU30761.1"/>
    </source>
</evidence>
<proteinExistence type="predicted"/>
<reference evidence="2 3" key="1">
    <citation type="submission" date="2019-03" db="EMBL/GenBank/DDBJ databases">
        <title>Diversity of the mouse oral microbiome.</title>
        <authorList>
            <person name="Joseph S."/>
            <person name="Aduse-Opoku J."/>
            <person name="Curtis M."/>
            <person name="Wade W."/>
            <person name="Hashim A."/>
        </authorList>
    </citation>
    <scope>NUCLEOTIDE SEQUENCE [LARGE SCALE GENOMIC DNA]</scope>
    <source>
        <strain evidence="2 3">HT4</strain>
    </source>
</reference>
<gene>
    <name evidence="2" type="ORF">E4U01_05000</name>
</gene>
<dbReference type="Proteomes" id="UP000297747">
    <property type="component" value="Unassembled WGS sequence"/>
</dbReference>
<accession>A0A4Y9FNL3</accession>
<comment type="caution">
    <text evidence="2">The sequence shown here is derived from an EMBL/GenBank/DDBJ whole genome shotgun (WGS) entry which is preliminary data.</text>
</comment>
<feature type="signal peptide" evidence="1">
    <location>
        <begin position="1"/>
        <end position="23"/>
    </location>
</feature>
<dbReference type="Pfam" id="PF10783">
    <property type="entry name" value="DUF2599"/>
    <property type="match status" value="1"/>
</dbReference>
<sequence>MKKILLCLLAVLCMVCLKIPASAETSSYDDPYMDNDHIIQVLTLAYSVEESGTCTVTGGHKITEDDIEEFKTYYQAEKYERAGGYSSYFKSSTGWVNRPDGITLSCHYYPSSMYVGGDNPNVKAAKFATAFRLLKERHGSSPHWRNTASMEAQFLCHAFTIGGLKNPWNIEPWRTEANLSRVIARGCNP</sequence>
<name>A0A4Y9FNL3_STRAI</name>
<organism evidence="2 3">
    <name type="scientific">Streptococcus acidominimus</name>
    <dbReference type="NCBI Taxonomy" id="1326"/>
    <lineage>
        <taxon>Bacteria</taxon>
        <taxon>Bacillati</taxon>
        <taxon>Bacillota</taxon>
        <taxon>Bacilli</taxon>
        <taxon>Lactobacillales</taxon>
        <taxon>Streptococcaceae</taxon>
        <taxon>Streptococcus</taxon>
    </lineage>
</organism>
<feature type="chain" id="PRO_5021283632" evidence="1">
    <location>
        <begin position="24"/>
        <end position="189"/>
    </location>
</feature>
<dbReference type="InterPro" id="IPR019719">
    <property type="entry name" value="DUF2599"/>
</dbReference>
<protein>
    <submittedName>
        <fullName evidence="2">DUF2599 domain-containing protein</fullName>
    </submittedName>
</protein>
<dbReference type="EMBL" id="SPQA01000014">
    <property type="protein sequence ID" value="TFU30761.1"/>
    <property type="molecule type" value="Genomic_DNA"/>
</dbReference>
<keyword evidence="1" id="KW-0732">Signal</keyword>
<dbReference type="AlphaFoldDB" id="A0A4Y9FNL3"/>